<dbReference type="InterPro" id="IPR040079">
    <property type="entry name" value="Glutathione_S-Trfase"/>
</dbReference>
<dbReference type="AlphaFoldDB" id="A0AAW2ZAE5"/>
<dbReference type="InterPro" id="IPR010987">
    <property type="entry name" value="Glutathione-S-Trfase_C-like"/>
</dbReference>
<proteinExistence type="inferred from homology"/>
<accession>A0AAW2ZAE5</accession>
<evidence type="ECO:0000313" key="6">
    <source>
        <dbReference type="Proteomes" id="UP001431209"/>
    </source>
</evidence>
<evidence type="ECO:0000259" key="3">
    <source>
        <dbReference type="PROSITE" id="PS50404"/>
    </source>
</evidence>
<dbReference type="InterPro" id="IPR036249">
    <property type="entry name" value="Thioredoxin-like_sf"/>
</dbReference>
<dbReference type="CDD" id="cd03048">
    <property type="entry name" value="GST_N_Ure2p_like"/>
    <property type="match status" value="1"/>
</dbReference>
<name>A0AAW2ZAE5_9EUKA</name>
<dbReference type="InterPro" id="IPR004046">
    <property type="entry name" value="GST_C"/>
</dbReference>
<dbReference type="PROSITE" id="PS50404">
    <property type="entry name" value="GST_NTER"/>
    <property type="match status" value="1"/>
</dbReference>
<dbReference type="Gene3D" id="1.20.1050.130">
    <property type="match status" value="1"/>
</dbReference>
<feature type="domain" description="GST N-terminal" evidence="3">
    <location>
        <begin position="4"/>
        <end position="85"/>
    </location>
</feature>
<dbReference type="SUPFAM" id="SSF52833">
    <property type="entry name" value="Thioredoxin-like"/>
    <property type="match status" value="1"/>
</dbReference>
<dbReference type="SFLD" id="SFLDG01151">
    <property type="entry name" value="Main.2:_Nu-like"/>
    <property type="match status" value="1"/>
</dbReference>
<evidence type="ECO:0000259" key="4">
    <source>
        <dbReference type="PROSITE" id="PS50405"/>
    </source>
</evidence>
<keyword evidence="6" id="KW-1185">Reference proteome</keyword>
<sequence>MSGKQITLWTHVGGPNGWKVNALLRELNVSFESKYVEFSNKDPEFLKVQPNGRIPVIIDHNRNDKVLWESVAILLYLVHHYDKDNKLWFTNEDEISDAHQWLLFQASGVGPYFGQKAWFSNFHSEKLPSAIERYEKEINRVLGVFEKVLDGKEWLVGNKYSIVDINNYVWLVMVPWLSGQETLDKYPNVKAYIGRIGEQKGVKEAYAEKNSLQKH</sequence>
<dbReference type="Proteomes" id="UP001431209">
    <property type="component" value="Unassembled WGS sequence"/>
</dbReference>
<comment type="similarity">
    <text evidence="1 2">Belongs to the GST superfamily.</text>
</comment>
<dbReference type="SUPFAM" id="SSF47616">
    <property type="entry name" value="GST C-terminal domain-like"/>
    <property type="match status" value="1"/>
</dbReference>
<gene>
    <name evidence="5" type="ORF">AKO1_001919</name>
</gene>
<protein>
    <submittedName>
        <fullName evidence="5">Glutathione S-transferase</fullName>
    </submittedName>
</protein>
<evidence type="ECO:0000313" key="5">
    <source>
        <dbReference type="EMBL" id="KAL0486237.1"/>
    </source>
</evidence>
<reference evidence="5 6" key="1">
    <citation type="submission" date="2024-03" db="EMBL/GenBank/DDBJ databases">
        <title>The Acrasis kona genome and developmental transcriptomes reveal deep origins of eukaryotic multicellular pathways.</title>
        <authorList>
            <person name="Sheikh S."/>
            <person name="Fu C.-J."/>
            <person name="Brown M.W."/>
            <person name="Baldauf S.L."/>
        </authorList>
    </citation>
    <scope>NUCLEOTIDE SEQUENCE [LARGE SCALE GENOMIC DNA]</scope>
    <source>
        <strain evidence="5 6">ATCC MYA-3509</strain>
    </source>
</reference>
<dbReference type="SFLD" id="SFLDG00358">
    <property type="entry name" value="Main_(cytGST)"/>
    <property type="match status" value="1"/>
</dbReference>
<dbReference type="EMBL" id="JAOPGA020001209">
    <property type="protein sequence ID" value="KAL0486237.1"/>
    <property type="molecule type" value="Genomic_DNA"/>
</dbReference>
<evidence type="ECO:0000256" key="1">
    <source>
        <dbReference type="ARBA" id="ARBA00007409"/>
    </source>
</evidence>
<feature type="domain" description="GST C-terminal" evidence="4">
    <location>
        <begin position="91"/>
        <end position="215"/>
    </location>
</feature>
<dbReference type="Pfam" id="PF00043">
    <property type="entry name" value="GST_C"/>
    <property type="match status" value="1"/>
</dbReference>
<dbReference type="Pfam" id="PF02798">
    <property type="entry name" value="GST_N"/>
    <property type="match status" value="1"/>
</dbReference>
<evidence type="ECO:0000256" key="2">
    <source>
        <dbReference type="RuleBase" id="RU003494"/>
    </source>
</evidence>
<dbReference type="SFLD" id="SFLDS00019">
    <property type="entry name" value="Glutathione_Transferase_(cytos"/>
    <property type="match status" value="1"/>
</dbReference>
<dbReference type="PANTHER" id="PTHR44051">
    <property type="entry name" value="GLUTATHIONE S-TRANSFERASE-RELATED"/>
    <property type="match status" value="1"/>
</dbReference>
<comment type="caution">
    <text evidence="5">The sequence shown here is derived from an EMBL/GenBank/DDBJ whole genome shotgun (WGS) entry which is preliminary data.</text>
</comment>
<dbReference type="PANTHER" id="PTHR44051:SF3">
    <property type="entry name" value="TRANSCRIPTIONAL REGULATOR URE2"/>
    <property type="match status" value="1"/>
</dbReference>
<organism evidence="5 6">
    <name type="scientific">Acrasis kona</name>
    <dbReference type="NCBI Taxonomy" id="1008807"/>
    <lineage>
        <taxon>Eukaryota</taxon>
        <taxon>Discoba</taxon>
        <taxon>Heterolobosea</taxon>
        <taxon>Tetramitia</taxon>
        <taxon>Eutetramitia</taxon>
        <taxon>Acrasidae</taxon>
        <taxon>Acrasis</taxon>
    </lineage>
</organism>
<dbReference type="PROSITE" id="PS50405">
    <property type="entry name" value="GST_CTER"/>
    <property type="match status" value="1"/>
</dbReference>
<dbReference type="InterPro" id="IPR036282">
    <property type="entry name" value="Glutathione-S-Trfase_C_sf"/>
</dbReference>
<dbReference type="InterPro" id="IPR004045">
    <property type="entry name" value="Glutathione_S-Trfase_N"/>
</dbReference>